<dbReference type="UniPathway" id="UPA00252"/>
<comment type="pathway">
    <text evidence="2">Porphyrin-containing compound metabolism; protoheme biosynthesis; protoheme from protoporphyrin-IX: step 1/1.</text>
</comment>
<dbReference type="HAMAP" id="MF_00323">
    <property type="entry name" value="Ferrochelatase"/>
    <property type="match status" value="1"/>
</dbReference>
<dbReference type="GO" id="GO:0005506">
    <property type="term" value="F:iron ion binding"/>
    <property type="evidence" value="ECO:0007669"/>
    <property type="project" value="UniProtKB-ARBA"/>
</dbReference>
<keyword evidence="11" id="KW-0472">Membrane</keyword>
<keyword evidence="10" id="KW-0350">Heme biosynthesis</keyword>
<dbReference type="NCBIfam" id="TIGR00109">
    <property type="entry name" value="hemH"/>
    <property type="match status" value="2"/>
</dbReference>
<dbReference type="GO" id="GO:0046501">
    <property type="term" value="P:protoporphyrinogen IX metabolic process"/>
    <property type="evidence" value="ECO:0007669"/>
    <property type="project" value="UniProtKB-ARBA"/>
</dbReference>
<evidence type="ECO:0000256" key="2">
    <source>
        <dbReference type="ARBA" id="ARBA00004943"/>
    </source>
</evidence>
<keyword evidence="13" id="KW-0627">Porphyrin biosynthesis</keyword>
<dbReference type="Pfam" id="PF00762">
    <property type="entry name" value="Ferrochelatase"/>
    <property type="match status" value="1"/>
</dbReference>
<evidence type="ECO:0000256" key="17">
    <source>
        <dbReference type="ARBA" id="ARBA00049915"/>
    </source>
</evidence>
<dbReference type="GeneTree" id="ENSGT00390000016258"/>
<evidence type="ECO:0000256" key="1">
    <source>
        <dbReference type="ARBA" id="ARBA00004443"/>
    </source>
</evidence>
<dbReference type="CDD" id="cd03411">
    <property type="entry name" value="Ferrochelatase_N"/>
    <property type="match status" value="1"/>
</dbReference>
<keyword evidence="5" id="KW-0411">Iron-sulfur</keyword>
<proteinExistence type="inferred from homology"/>
<dbReference type="Gene3D" id="3.40.50.1400">
    <property type="match status" value="2"/>
</dbReference>
<evidence type="ECO:0000256" key="3">
    <source>
        <dbReference type="ARBA" id="ARBA00007718"/>
    </source>
</evidence>
<dbReference type="FunFam" id="3.40.50.1400:FF:000003">
    <property type="entry name" value="Ferrochelatase"/>
    <property type="match status" value="1"/>
</dbReference>
<evidence type="ECO:0000256" key="7">
    <source>
        <dbReference type="ARBA" id="ARBA00022946"/>
    </source>
</evidence>
<accession>G1M8C2</accession>
<dbReference type="GO" id="GO:0051537">
    <property type="term" value="F:2 iron, 2 sulfur cluster binding"/>
    <property type="evidence" value="ECO:0007669"/>
    <property type="project" value="UniProtKB-KW"/>
</dbReference>
<dbReference type="EC" id="4.98.1.1" evidence="16"/>
<name>G1M8C2_AILME</name>
<evidence type="ECO:0000256" key="11">
    <source>
        <dbReference type="ARBA" id="ARBA00023136"/>
    </source>
</evidence>
<keyword evidence="7" id="KW-0809">Transit peptide</keyword>
<evidence type="ECO:0000256" key="8">
    <source>
        <dbReference type="ARBA" id="ARBA00023004"/>
    </source>
</evidence>
<reference evidence="19 20" key="1">
    <citation type="journal article" date="2010" name="Nature">
        <title>The sequence and de novo assembly of the giant panda genome.</title>
        <authorList>
            <person name="Li R."/>
            <person name="Fan W."/>
            <person name="Tian G."/>
            <person name="Zhu H."/>
            <person name="He L."/>
            <person name="Cai J."/>
            <person name="Huang Q."/>
            <person name="Cai Q."/>
            <person name="Li B."/>
            <person name="Bai Y."/>
            <person name="Zhang Z."/>
            <person name="Zhang Y."/>
            <person name="Wang W."/>
            <person name="Li J."/>
            <person name="Wei F."/>
            <person name="Li H."/>
            <person name="Jian M."/>
            <person name="Li J."/>
            <person name="Zhang Z."/>
            <person name="Nielsen R."/>
            <person name="Li D."/>
            <person name="Gu W."/>
            <person name="Yang Z."/>
            <person name="Xuan Z."/>
            <person name="Ryder O.A."/>
            <person name="Leung F.C."/>
            <person name="Zhou Y."/>
            <person name="Cao J."/>
            <person name="Sun X."/>
            <person name="Fu Y."/>
            <person name="Fang X."/>
            <person name="Guo X."/>
            <person name="Wang B."/>
            <person name="Hou R."/>
            <person name="Shen F."/>
            <person name="Mu B."/>
            <person name="Ni P."/>
            <person name="Lin R."/>
            <person name="Qian W."/>
            <person name="Wang G."/>
            <person name="Yu C."/>
            <person name="Nie W."/>
            <person name="Wang J."/>
            <person name="Wu Z."/>
            <person name="Liang H."/>
            <person name="Min J."/>
            <person name="Wu Q."/>
            <person name="Cheng S."/>
            <person name="Ruan J."/>
            <person name="Wang M."/>
            <person name="Shi Z."/>
            <person name="Wen M."/>
            <person name="Liu B."/>
            <person name="Ren X."/>
            <person name="Zheng H."/>
            <person name="Dong D."/>
            <person name="Cook K."/>
            <person name="Shan G."/>
            <person name="Zhang H."/>
            <person name="Kosiol C."/>
            <person name="Xie X."/>
            <person name="Lu Z."/>
            <person name="Zheng H."/>
            <person name="Li Y."/>
            <person name="Steiner C.C."/>
            <person name="Lam T.T."/>
            <person name="Lin S."/>
            <person name="Zhang Q."/>
            <person name="Li G."/>
            <person name="Tian J."/>
            <person name="Gong T."/>
            <person name="Liu H."/>
            <person name="Zhang D."/>
            <person name="Fang L."/>
            <person name="Ye C."/>
            <person name="Zhang J."/>
            <person name="Hu W."/>
            <person name="Xu A."/>
            <person name="Ren Y."/>
            <person name="Zhang G."/>
            <person name="Bruford M.W."/>
            <person name="Li Q."/>
            <person name="Ma L."/>
            <person name="Guo Y."/>
            <person name="An N."/>
            <person name="Hu Y."/>
            <person name="Zheng Y."/>
            <person name="Shi Y."/>
            <person name="Li Z."/>
            <person name="Liu Q."/>
            <person name="Chen Y."/>
            <person name="Zhao J."/>
            <person name="Qu N."/>
            <person name="Zhao S."/>
            <person name="Tian F."/>
            <person name="Wang X."/>
            <person name="Wang H."/>
            <person name="Xu L."/>
            <person name="Liu X."/>
            <person name="Vinar T."/>
            <person name="Wang Y."/>
            <person name="Lam T.W."/>
            <person name="Yiu S.M."/>
            <person name="Liu S."/>
            <person name="Zhang H."/>
            <person name="Li D."/>
            <person name="Huang Y."/>
            <person name="Wang X."/>
            <person name="Yang G."/>
            <person name="Jiang Z."/>
            <person name="Wang J."/>
            <person name="Qin N."/>
            <person name="Li L."/>
            <person name="Li J."/>
            <person name="Bolund L."/>
            <person name="Kristiansen K."/>
            <person name="Wong G.K."/>
            <person name="Olson M."/>
            <person name="Zhang X."/>
            <person name="Li S."/>
            <person name="Yang H."/>
            <person name="Wang J."/>
            <person name="Wang J."/>
        </authorList>
    </citation>
    <scope>NUCLEOTIDE SEQUENCE [LARGE SCALE GENOMIC DNA]</scope>
</reference>
<dbReference type="PANTHER" id="PTHR11108:SF1">
    <property type="entry name" value="FERROCHELATASE, MITOCHONDRIAL"/>
    <property type="match status" value="1"/>
</dbReference>
<comment type="subcellular location">
    <subcellularLocation>
        <location evidence="1">Mitochondrion inner membrane</location>
        <topology evidence="1">Peripheral membrane protein</topology>
        <orientation evidence="1">Matrix side</orientation>
    </subcellularLocation>
</comment>
<evidence type="ECO:0000313" key="19">
    <source>
        <dbReference type="Ensembl" id="ENSAMEP00000015592.2"/>
    </source>
</evidence>
<dbReference type="AlphaFoldDB" id="G1M8C2"/>
<dbReference type="Proteomes" id="UP000008912">
    <property type="component" value="Unassembled WGS sequence"/>
</dbReference>
<dbReference type="CDD" id="cd00419">
    <property type="entry name" value="Ferrochelatase_C"/>
    <property type="match status" value="1"/>
</dbReference>
<keyword evidence="8" id="KW-0408">Iron</keyword>
<comment type="similarity">
    <text evidence="3 18">Belongs to the ferrochelatase family.</text>
</comment>
<evidence type="ECO:0000256" key="5">
    <source>
        <dbReference type="ARBA" id="ARBA00022714"/>
    </source>
</evidence>
<evidence type="ECO:0000256" key="12">
    <source>
        <dbReference type="ARBA" id="ARBA00023239"/>
    </source>
</evidence>
<dbReference type="GO" id="GO:0004325">
    <property type="term" value="F:ferrochelatase activity"/>
    <property type="evidence" value="ECO:0007669"/>
    <property type="project" value="UniProtKB-EC"/>
</dbReference>
<keyword evidence="5" id="KW-0001">2Fe-2S</keyword>
<reference evidence="19" key="2">
    <citation type="submission" date="2025-08" db="UniProtKB">
        <authorList>
            <consortium name="Ensembl"/>
        </authorList>
    </citation>
    <scope>IDENTIFICATION</scope>
</reference>
<evidence type="ECO:0000256" key="15">
    <source>
        <dbReference type="ARBA" id="ARBA00032440"/>
    </source>
</evidence>
<dbReference type="Ensembl" id="ENSAMET00000016242.2">
    <property type="protein sequence ID" value="ENSAMEP00000015592.2"/>
    <property type="gene ID" value="ENSAMEG00000014813.2"/>
</dbReference>
<organism evidence="19 20">
    <name type="scientific">Ailuropoda melanoleuca</name>
    <name type="common">Giant panda</name>
    <dbReference type="NCBI Taxonomy" id="9646"/>
    <lineage>
        <taxon>Eukaryota</taxon>
        <taxon>Metazoa</taxon>
        <taxon>Chordata</taxon>
        <taxon>Craniata</taxon>
        <taxon>Vertebrata</taxon>
        <taxon>Euteleostomi</taxon>
        <taxon>Mammalia</taxon>
        <taxon>Eutheria</taxon>
        <taxon>Laurasiatheria</taxon>
        <taxon>Carnivora</taxon>
        <taxon>Caniformia</taxon>
        <taxon>Ursidae</taxon>
        <taxon>Ailuropoda</taxon>
    </lineage>
</organism>
<keyword evidence="9" id="KW-0496">Mitochondrion</keyword>
<keyword evidence="6" id="KW-0999">Mitochondrion inner membrane</keyword>
<evidence type="ECO:0000256" key="9">
    <source>
        <dbReference type="ARBA" id="ARBA00023128"/>
    </source>
</evidence>
<dbReference type="GO" id="GO:0005743">
    <property type="term" value="C:mitochondrial inner membrane"/>
    <property type="evidence" value="ECO:0007669"/>
    <property type="project" value="UniProtKB-SubCell"/>
</dbReference>
<evidence type="ECO:0000256" key="4">
    <source>
        <dbReference type="ARBA" id="ARBA00021249"/>
    </source>
</evidence>
<comment type="catalytic activity">
    <reaction evidence="17">
        <text>heme b + 2 H(+) = protoporphyrin IX + Fe(2+)</text>
        <dbReference type="Rhea" id="RHEA:22584"/>
        <dbReference type="ChEBI" id="CHEBI:15378"/>
        <dbReference type="ChEBI" id="CHEBI:29033"/>
        <dbReference type="ChEBI" id="CHEBI:57306"/>
        <dbReference type="ChEBI" id="CHEBI:60344"/>
        <dbReference type="EC" id="4.98.1.1"/>
    </reaction>
    <physiologicalReaction direction="right-to-left" evidence="17">
        <dbReference type="Rhea" id="RHEA:22586"/>
    </physiologicalReaction>
</comment>
<dbReference type="InterPro" id="IPR001015">
    <property type="entry name" value="Ferrochelatase"/>
</dbReference>
<evidence type="ECO:0000256" key="18">
    <source>
        <dbReference type="RuleBase" id="RU004185"/>
    </source>
</evidence>
<evidence type="ECO:0000256" key="6">
    <source>
        <dbReference type="ARBA" id="ARBA00022792"/>
    </source>
</evidence>
<dbReference type="SUPFAM" id="SSF53800">
    <property type="entry name" value="Chelatase"/>
    <property type="match status" value="1"/>
</dbReference>
<sequence length="390" mass="43719">MLSGGTNMAAAVRAAAALLRDRMVHGSSRTCQPWRCQSIGATAAAATETAQRARSPKLQVQPGKRKPKTGILMLNMGGPETLGDVHDFLLRLFLDRDLMTLPIQNKLAPIIAKRRTPKIQEQYRRIGGGSPIKMWTSKQGEGMVKLLDELSPHTAPHKYYIGFRYVHPLTEEAIEEMERDGIERAIAFTQYPQYSCSTTGSSLNAIYRYYNQVGKKPGMKWSTIDRWPTHPLLIQVVNRGDPYPQEVGATVQRVMDKLGYSNPYRLVWQSKVGPMPWLGPQTDETIKGLCERGRKNILLVPIAFTSDHIETLYELDIEYSQVLADECGVENIRRAESLNGNPLFSKALADLVLSHIQSNELCSKQLTLSCPLCVNPVCRETKSFFTSQQL</sequence>
<keyword evidence="12" id="KW-0456">Lyase</keyword>
<evidence type="ECO:0000256" key="13">
    <source>
        <dbReference type="ARBA" id="ARBA00023244"/>
    </source>
</evidence>
<evidence type="ECO:0000256" key="14">
    <source>
        <dbReference type="ARBA" id="ARBA00029619"/>
    </source>
</evidence>
<protein>
    <recommendedName>
        <fullName evidence="4">Ferrochelatase, mitochondrial</fullName>
        <ecNumber evidence="16">4.98.1.1</ecNumber>
    </recommendedName>
    <alternativeName>
        <fullName evidence="15">Heme synthase</fullName>
    </alternativeName>
    <alternativeName>
        <fullName evidence="14">Protoheme ferro-lyase</fullName>
    </alternativeName>
</protein>
<evidence type="ECO:0000256" key="10">
    <source>
        <dbReference type="ARBA" id="ARBA00023133"/>
    </source>
</evidence>
<dbReference type="PANTHER" id="PTHR11108">
    <property type="entry name" value="FERROCHELATASE"/>
    <property type="match status" value="1"/>
</dbReference>
<dbReference type="InterPro" id="IPR033659">
    <property type="entry name" value="Ferrochelatase_N"/>
</dbReference>
<gene>
    <name evidence="19" type="primary">FECH</name>
</gene>
<dbReference type="GO" id="GO:0006785">
    <property type="term" value="P:heme B biosynthetic process"/>
    <property type="evidence" value="ECO:0007669"/>
    <property type="project" value="UniProtKB-ARBA"/>
</dbReference>
<evidence type="ECO:0000313" key="20">
    <source>
        <dbReference type="Proteomes" id="UP000008912"/>
    </source>
</evidence>
<keyword evidence="5" id="KW-0479">Metal-binding</keyword>
<reference evidence="19" key="3">
    <citation type="submission" date="2025-09" db="UniProtKB">
        <authorList>
            <consortium name="Ensembl"/>
        </authorList>
    </citation>
    <scope>IDENTIFICATION</scope>
</reference>
<dbReference type="InterPro" id="IPR033644">
    <property type="entry name" value="Ferrochelatase_C"/>
</dbReference>
<evidence type="ECO:0000256" key="16">
    <source>
        <dbReference type="ARBA" id="ARBA00034332"/>
    </source>
</evidence>
<keyword evidence="20" id="KW-1185">Reference proteome</keyword>